<sequence length="70" mass="8084">MLTKADLFFTKINVRTKTNKLQKMVTVTKLIALKRLEISVNRTIIVENVNTVLSSVSDEKQTVFLVFRTR</sequence>
<dbReference type="AlphaFoldDB" id="V6SD69"/>
<accession>V6SD69</accession>
<evidence type="ECO:0000313" key="2">
    <source>
        <dbReference type="Proteomes" id="UP000030149"/>
    </source>
</evidence>
<organism evidence="1 2">
    <name type="scientific">Flavobacterium enshiense DK69</name>
    <dbReference type="NCBI Taxonomy" id="1107311"/>
    <lineage>
        <taxon>Bacteria</taxon>
        <taxon>Pseudomonadati</taxon>
        <taxon>Bacteroidota</taxon>
        <taxon>Flavobacteriia</taxon>
        <taxon>Flavobacteriales</taxon>
        <taxon>Flavobacteriaceae</taxon>
        <taxon>Flavobacterium</taxon>
    </lineage>
</organism>
<reference evidence="1 2" key="2">
    <citation type="journal article" date="2015" name="Stand. Genomic Sci.">
        <title>High quality draft genomic sequence of Flavobacterium enshiense DK69(T) and comparison among Flavobacterium genomes.</title>
        <authorList>
            <person name="Zeng Z."/>
            <person name="Chen C."/>
            <person name="Du H."/>
            <person name="Wang G."/>
            <person name="Li M."/>
        </authorList>
    </citation>
    <scope>NUCLEOTIDE SEQUENCE [LARGE SCALE GENOMIC DNA]</scope>
    <source>
        <strain evidence="1 2">DK69</strain>
    </source>
</reference>
<protein>
    <submittedName>
        <fullName evidence="1">Uncharacterized protein</fullName>
    </submittedName>
</protein>
<keyword evidence="2" id="KW-1185">Reference proteome</keyword>
<reference evidence="2" key="1">
    <citation type="submission" date="2013-09" db="EMBL/GenBank/DDBJ databases">
        <authorList>
            <person name="Zeng Z."/>
            <person name="Chen C."/>
        </authorList>
    </citation>
    <scope>NUCLEOTIDE SEQUENCE [LARGE SCALE GENOMIC DNA]</scope>
    <source>
        <strain evidence="2">DK69</strain>
    </source>
</reference>
<dbReference type="STRING" id="1107311.Q767_11625"/>
<dbReference type="EMBL" id="JRLZ01000010">
    <property type="protein sequence ID" value="KGO95445.1"/>
    <property type="molecule type" value="Genomic_DNA"/>
</dbReference>
<proteinExistence type="predicted"/>
<evidence type="ECO:0000313" key="1">
    <source>
        <dbReference type="EMBL" id="KGO95445.1"/>
    </source>
</evidence>
<gene>
    <name evidence="1" type="ORF">Q767_11625</name>
</gene>
<dbReference type="Proteomes" id="UP000030149">
    <property type="component" value="Unassembled WGS sequence"/>
</dbReference>
<name>V6SD69_9FLAO</name>
<comment type="caution">
    <text evidence="1">The sequence shown here is derived from an EMBL/GenBank/DDBJ whole genome shotgun (WGS) entry which is preliminary data.</text>
</comment>